<evidence type="ECO:0000259" key="3">
    <source>
        <dbReference type="Pfam" id="PF13908"/>
    </source>
</evidence>
<reference evidence="4" key="1">
    <citation type="thesis" date="2020" institute="ProQuest LLC" country="789 East Eisenhower Parkway, Ann Arbor, MI, USA">
        <title>Comparative Genomics and Chromosome Evolution.</title>
        <authorList>
            <person name="Mudd A.B."/>
        </authorList>
    </citation>
    <scope>NUCLEOTIDE SEQUENCE</scope>
    <source>
        <strain evidence="4">HN-11 Male</strain>
        <tissue evidence="4">Kidney and liver</tissue>
    </source>
</reference>
<feature type="domain" description="Shisa N-terminal" evidence="3">
    <location>
        <begin position="23"/>
        <end position="68"/>
    </location>
</feature>
<feature type="signal peptide" evidence="2">
    <location>
        <begin position="1"/>
        <end position="23"/>
    </location>
</feature>
<evidence type="ECO:0000313" key="5">
    <source>
        <dbReference type="Proteomes" id="UP000770717"/>
    </source>
</evidence>
<keyword evidence="1" id="KW-0472">Membrane</keyword>
<evidence type="ECO:0000256" key="2">
    <source>
        <dbReference type="SAM" id="SignalP"/>
    </source>
</evidence>
<gene>
    <name evidence="4" type="ORF">GDO78_018166</name>
</gene>
<protein>
    <recommendedName>
        <fullName evidence="3">Shisa N-terminal domain-containing protein</fullName>
    </recommendedName>
</protein>
<feature type="chain" id="PRO_5035248180" description="Shisa N-terminal domain-containing protein" evidence="2">
    <location>
        <begin position="24"/>
        <end position="167"/>
    </location>
</feature>
<sequence>MYKMDGTTLIAALGIMCVPVVFGNDCAPYVGSDLALHAGQTCIFSFCAGTCTQRYCSIIPGTQLDQAQFMCILTNLYFVIGCGLVISLIVVASIIACCCKSLCMCFGSSQPRPMAVTNVIRHQPMVQIPYSPPSAGYIPVANPSAYPVQCPPPYPGEATGYATYPTK</sequence>
<dbReference type="Proteomes" id="UP000770717">
    <property type="component" value="Unassembled WGS sequence"/>
</dbReference>
<organism evidence="4 5">
    <name type="scientific">Eleutherodactylus coqui</name>
    <name type="common">Puerto Rican coqui</name>
    <dbReference type="NCBI Taxonomy" id="57060"/>
    <lineage>
        <taxon>Eukaryota</taxon>
        <taxon>Metazoa</taxon>
        <taxon>Chordata</taxon>
        <taxon>Craniata</taxon>
        <taxon>Vertebrata</taxon>
        <taxon>Euteleostomi</taxon>
        <taxon>Amphibia</taxon>
        <taxon>Batrachia</taxon>
        <taxon>Anura</taxon>
        <taxon>Neobatrachia</taxon>
        <taxon>Hyloidea</taxon>
        <taxon>Eleutherodactylidae</taxon>
        <taxon>Eleutherodactylinae</taxon>
        <taxon>Eleutherodactylus</taxon>
        <taxon>Eleutherodactylus</taxon>
    </lineage>
</organism>
<name>A0A8J6JUW6_ELECQ</name>
<dbReference type="EMBL" id="WNTK01000307">
    <property type="protein sequence ID" value="KAG9470317.1"/>
    <property type="molecule type" value="Genomic_DNA"/>
</dbReference>
<keyword evidence="1" id="KW-0812">Transmembrane</keyword>
<evidence type="ECO:0000256" key="1">
    <source>
        <dbReference type="SAM" id="Phobius"/>
    </source>
</evidence>
<keyword evidence="2" id="KW-0732">Signal</keyword>
<evidence type="ECO:0000313" key="4">
    <source>
        <dbReference type="EMBL" id="KAG9470317.1"/>
    </source>
</evidence>
<dbReference type="OrthoDB" id="9949323at2759"/>
<dbReference type="Pfam" id="PF13908">
    <property type="entry name" value="Shisa_N"/>
    <property type="match status" value="1"/>
</dbReference>
<keyword evidence="5" id="KW-1185">Reference proteome</keyword>
<accession>A0A8J6JUW6</accession>
<comment type="caution">
    <text evidence="4">The sequence shown here is derived from an EMBL/GenBank/DDBJ whole genome shotgun (WGS) entry which is preliminary data.</text>
</comment>
<dbReference type="AlphaFoldDB" id="A0A8J6JUW6"/>
<keyword evidence="1" id="KW-1133">Transmembrane helix</keyword>
<proteinExistence type="predicted"/>
<feature type="transmembrane region" description="Helical" evidence="1">
    <location>
        <begin position="76"/>
        <end position="99"/>
    </location>
</feature>
<dbReference type="InterPro" id="IPR053891">
    <property type="entry name" value="Shisa_N"/>
</dbReference>